<organism evidence="1">
    <name type="scientific">Anguilla anguilla</name>
    <name type="common">European freshwater eel</name>
    <name type="synonym">Muraena anguilla</name>
    <dbReference type="NCBI Taxonomy" id="7936"/>
    <lineage>
        <taxon>Eukaryota</taxon>
        <taxon>Metazoa</taxon>
        <taxon>Chordata</taxon>
        <taxon>Craniata</taxon>
        <taxon>Vertebrata</taxon>
        <taxon>Euteleostomi</taxon>
        <taxon>Actinopterygii</taxon>
        <taxon>Neopterygii</taxon>
        <taxon>Teleostei</taxon>
        <taxon>Anguilliformes</taxon>
        <taxon>Anguillidae</taxon>
        <taxon>Anguilla</taxon>
    </lineage>
</organism>
<name>A0A0E9THV7_ANGAN</name>
<reference evidence="1" key="2">
    <citation type="journal article" date="2015" name="Fish Shellfish Immunol.">
        <title>Early steps in the European eel (Anguilla anguilla)-Vibrio vulnificus interaction in the gills: Role of the RtxA13 toxin.</title>
        <authorList>
            <person name="Callol A."/>
            <person name="Pajuelo D."/>
            <person name="Ebbesson L."/>
            <person name="Teles M."/>
            <person name="MacKenzie S."/>
            <person name="Amaro C."/>
        </authorList>
    </citation>
    <scope>NUCLEOTIDE SEQUENCE</scope>
</reference>
<evidence type="ECO:0000313" key="1">
    <source>
        <dbReference type="EMBL" id="JAH53191.1"/>
    </source>
</evidence>
<protein>
    <submittedName>
        <fullName evidence="1">Uncharacterized protein</fullName>
    </submittedName>
</protein>
<dbReference type="EMBL" id="GBXM01055386">
    <property type="protein sequence ID" value="JAH53191.1"/>
    <property type="molecule type" value="Transcribed_RNA"/>
</dbReference>
<proteinExistence type="predicted"/>
<sequence>MGIPDLIYILVLNWSFPTWVSGLKPDKPSQA</sequence>
<accession>A0A0E9THV7</accession>
<dbReference type="AlphaFoldDB" id="A0A0E9THV7"/>
<reference evidence="1" key="1">
    <citation type="submission" date="2014-11" db="EMBL/GenBank/DDBJ databases">
        <authorList>
            <person name="Amaro Gonzalez C."/>
        </authorList>
    </citation>
    <scope>NUCLEOTIDE SEQUENCE</scope>
</reference>